<dbReference type="Proteomes" id="UP001370100">
    <property type="component" value="Unassembled WGS sequence"/>
</dbReference>
<evidence type="ECO:0000313" key="4">
    <source>
        <dbReference type="Proteomes" id="UP001370100"/>
    </source>
</evidence>
<keyword evidence="4" id="KW-1185">Reference proteome</keyword>
<dbReference type="InterPro" id="IPR008912">
    <property type="entry name" value="Uncharacterised_CoxE"/>
</dbReference>
<name>A0ABU8NCI2_9PSEU</name>
<feature type="region of interest" description="Disordered" evidence="1">
    <location>
        <begin position="116"/>
        <end position="151"/>
    </location>
</feature>
<dbReference type="Pfam" id="PF05762">
    <property type="entry name" value="VWA_CoxE"/>
    <property type="match status" value="1"/>
</dbReference>
<organism evidence="3 4">
    <name type="scientific">Actinomycetospora aeridis</name>
    <dbReference type="NCBI Taxonomy" id="3129231"/>
    <lineage>
        <taxon>Bacteria</taxon>
        <taxon>Bacillati</taxon>
        <taxon>Actinomycetota</taxon>
        <taxon>Actinomycetes</taxon>
        <taxon>Pseudonocardiales</taxon>
        <taxon>Pseudonocardiaceae</taxon>
        <taxon>Actinomycetospora</taxon>
    </lineage>
</organism>
<dbReference type="InterPro" id="IPR036465">
    <property type="entry name" value="vWFA_dom_sf"/>
</dbReference>
<sequence length="409" mass="44670">MTTSDEGGSTEGPAPRPHAGAVLAAGIVDDLRGGGAPPGPEEVLEDFVAFTRLVRNAGVPVTTDRVAAYLQALRLSDLASEVATYWAGRLTLCADPDDVVRYDHAFAAWFSADPRDQRMGRPSQPKPRVSTMAALTEPPPGTGDGDEEETPELRVAASGEEILRDRDIAELSIGEREHLKQLLALLRPAPPKRRARRRRPARRGEPDPRRTLRAALANGGEIGDLRRRARRERPRRVVLLIDVSGSMSPYADTLLRFAHVVTRRTPTAVETFTLGTRLTRVTRELRQRDPERALADAGQAIPDWSGGTRLGEVLRAFLDRWGQRGVARRAVVVVFSDGWERGGAELLGEQSARLRRLAHRVVWVNPHAGKSGYAPVQGGIAAALPHVDRLLAGHSLTTLAELLEVLRDA</sequence>
<dbReference type="EMBL" id="JBBEGL010000010">
    <property type="protein sequence ID" value="MEJ2890091.1"/>
    <property type="molecule type" value="Genomic_DNA"/>
</dbReference>
<dbReference type="InterPro" id="IPR011195">
    <property type="entry name" value="UCP010256"/>
</dbReference>
<gene>
    <name evidence="3" type="ORF">WCD41_26770</name>
</gene>
<feature type="compositionally biased region" description="Basic residues" evidence="1">
    <location>
        <begin position="190"/>
        <end position="201"/>
    </location>
</feature>
<feature type="domain" description="VWFA" evidence="2">
    <location>
        <begin position="234"/>
        <end position="400"/>
    </location>
</feature>
<dbReference type="Gene3D" id="3.40.50.410">
    <property type="entry name" value="von Willebrand factor, type A domain"/>
    <property type="match status" value="1"/>
</dbReference>
<dbReference type="PANTHER" id="PTHR39338">
    <property type="entry name" value="BLL5662 PROTEIN-RELATED"/>
    <property type="match status" value="1"/>
</dbReference>
<dbReference type="CDD" id="cd00198">
    <property type="entry name" value="vWFA"/>
    <property type="match status" value="1"/>
</dbReference>
<dbReference type="InterPro" id="IPR002035">
    <property type="entry name" value="VWF_A"/>
</dbReference>
<protein>
    <submittedName>
        <fullName evidence="3">VWA domain-containing protein</fullName>
    </submittedName>
</protein>
<accession>A0ABU8NCI2</accession>
<evidence type="ECO:0000259" key="2">
    <source>
        <dbReference type="SMART" id="SM00327"/>
    </source>
</evidence>
<dbReference type="SUPFAM" id="SSF53300">
    <property type="entry name" value="vWA-like"/>
    <property type="match status" value="1"/>
</dbReference>
<dbReference type="RefSeq" id="WP_337718296.1">
    <property type="nucleotide sequence ID" value="NZ_JBBEGL010000010.1"/>
</dbReference>
<proteinExistence type="predicted"/>
<evidence type="ECO:0000256" key="1">
    <source>
        <dbReference type="SAM" id="MobiDB-lite"/>
    </source>
</evidence>
<comment type="caution">
    <text evidence="3">The sequence shown here is derived from an EMBL/GenBank/DDBJ whole genome shotgun (WGS) entry which is preliminary data.</text>
</comment>
<evidence type="ECO:0000313" key="3">
    <source>
        <dbReference type="EMBL" id="MEJ2890091.1"/>
    </source>
</evidence>
<dbReference type="SMART" id="SM00327">
    <property type="entry name" value="VWA"/>
    <property type="match status" value="1"/>
</dbReference>
<dbReference type="PIRSF" id="PIRSF010256">
    <property type="entry name" value="CoxE_vWa"/>
    <property type="match status" value="1"/>
</dbReference>
<dbReference type="PANTHER" id="PTHR39338:SF6">
    <property type="entry name" value="BLL5662 PROTEIN"/>
    <property type="match status" value="1"/>
</dbReference>
<reference evidence="3 4" key="1">
    <citation type="submission" date="2024-03" db="EMBL/GenBank/DDBJ databases">
        <title>Actinomycetospora sp. OC33-EN06, a novel actinomycete isolated from wild orchid (Aerides multiflora).</title>
        <authorList>
            <person name="Suriyachadkun C."/>
        </authorList>
    </citation>
    <scope>NUCLEOTIDE SEQUENCE [LARGE SCALE GENOMIC DNA]</scope>
    <source>
        <strain evidence="3 4">OC33-EN06</strain>
    </source>
</reference>
<feature type="region of interest" description="Disordered" evidence="1">
    <location>
        <begin position="188"/>
        <end position="210"/>
    </location>
</feature>